<dbReference type="Pfam" id="PF03403">
    <property type="entry name" value="PAF-AH_p_II"/>
    <property type="match status" value="1"/>
</dbReference>
<reference evidence="6" key="1">
    <citation type="journal article" date="2019" name="Int. J. Syst. Evol. Microbiol.">
        <title>The Global Catalogue of Microorganisms (GCM) 10K type strain sequencing project: providing services to taxonomists for standard genome sequencing and annotation.</title>
        <authorList>
            <consortium name="The Broad Institute Genomics Platform"/>
            <consortium name="The Broad Institute Genome Sequencing Center for Infectious Disease"/>
            <person name="Wu L."/>
            <person name="Ma J."/>
        </authorList>
    </citation>
    <scope>NUCLEOTIDE SEQUENCE [LARGE SCALE GENOMIC DNA]</scope>
    <source>
        <strain evidence="6">KACC 13778</strain>
    </source>
</reference>
<accession>A0ABW0MXH7</accession>
<keyword evidence="4" id="KW-0732">Signal</keyword>
<proteinExistence type="predicted"/>
<protein>
    <submittedName>
        <fullName evidence="5">Alpha/beta hydrolase family protein</fullName>
    </submittedName>
</protein>
<keyword evidence="3" id="KW-0443">Lipid metabolism</keyword>
<dbReference type="EMBL" id="JBHSMD010000001">
    <property type="protein sequence ID" value="MFC5491589.1"/>
    <property type="molecule type" value="Genomic_DNA"/>
</dbReference>
<feature type="chain" id="PRO_5045063170" evidence="4">
    <location>
        <begin position="31"/>
        <end position="374"/>
    </location>
</feature>
<dbReference type="RefSeq" id="WP_345180826.1">
    <property type="nucleotide sequence ID" value="NZ_BAABFQ010000008.1"/>
</dbReference>
<comment type="caution">
    <text evidence="5">The sequence shown here is derived from an EMBL/GenBank/DDBJ whole genome shotgun (WGS) entry which is preliminary data.</text>
</comment>
<dbReference type="PANTHER" id="PTHR10272:SF0">
    <property type="entry name" value="PLATELET-ACTIVATING FACTOR ACETYLHYDROLASE"/>
    <property type="match status" value="1"/>
</dbReference>
<keyword evidence="6" id="KW-1185">Reference proteome</keyword>
<name>A0ABW0MXH7_9ACTN</name>
<organism evidence="5 6">
    <name type="scientific">Nocardioides caricicola</name>
    <dbReference type="NCBI Taxonomy" id="634770"/>
    <lineage>
        <taxon>Bacteria</taxon>
        <taxon>Bacillati</taxon>
        <taxon>Actinomycetota</taxon>
        <taxon>Actinomycetes</taxon>
        <taxon>Propionibacteriales</taxon>
        <taxon>Nocardioidaceae</taxon>
        <taxon>Nocardioides</taxon>
    </lineage>
</organism>
<keyword evidence="2" id="KW-0442">Lipid degradation</keyword>
<evidence type="ECO:0000256" key="2">
    <source>
        <dbReference type="ARBA" id="ARBA00022963"/>
    </source>
</evidence>
<dbReference type="Proteomes" id="UP001595956">
    <property type="component" value="Unassembled WGS sequence"/>
</dbReference>
<evidence type="ECO:0000313" key="5">
    <source>
        <dbReference type="EMBL" id="MFC5491589.1"/>
    </source>
</evidence>
<dbReference type="Gene3D" id="3.40.50.1820">
    <property type="entry name" value="alpha/beta hydrolase"/>
    <property type="match status" value="1"/>
</dbReference>
<dbReference type="GO" id="GO:0016787">
    <property type="term" value="F:hydrolase activity"/>
    <property type="evidence" value="ECO:0007669"/>
    <property type="project" value="UniProtKB-KW"/>
</dbReference>
<dbReference type="InterPro" id="IPR029058">
    <property type="entry name" value="AB_hydrolase_fold"/>
</dbReference>
<feature type="signal peptide" evidence="4">
    <location>
        <begin position="1"/>
        <end position="30"/>
    </location>
</feature>
<gene>
    <name evidence="5" type="ORF">ACFPKY_00675</name>
</gene>
<evidence type="ECO:0000256" key="3">
    <source>
        <dbReference type="ARBA" id="ARBA00023098"/>
    </source>
</evidence>
<dbReference type="PANTHER" id="PTHR10272">
    <property type="entry name" value="PLATELET-ACTIVATING FACTOR ACETYLHYDROLASE"/>
    <property type="match status" value="1"/>
</dbReference>
<evidence type="ECO:0000256" key="1">
    <source>
        <dbReference type="ARBA" id="ARBA00022801"/>
    </source>
</evidence>
<dbReference type="SUPFAM" id="SSF53474">
    <property type="entry name" value="alpha/beta-Hydrolases"/>
    <property type="match status" value="1"/>
</dbReference>
<evidence type="ECO:0000313" key="6">
    <source>
        <dbReference type="Proteomes" id="UP001595956"/>
    </source>
</evidence>
<keyword evidence="1 5" id="KW-0378">Hydrolase</keyword>
<evidence type="ECO:0000256" key="4">
    <source>
        <dbReference type="SAM" id="SignalP"/>
    </source>
</evidence>
<sequence>MTTLRRAAAVALTTATLAATLLAPTSTASAEQVPLPVGPTSYSADGRYAVGERTMTLPSGVKVEVWYPARKKDVVGQPEGSYDVVDWIPSIYNIPDGASVPYPSGGVRGVPVAKGRFPLVVFSHGYAGFRTQSSALTAAIASWGFVVAAPEHPSRNLTRVLPSNAPPATTTDVEDLQQAISMVGKANGAKRSWLFGHVNMKQIGALGHSAGGRAVESLASVDKRVDTFIGMAPGHDAELAPVQKPSLVLAATDDEIITLDRIEAAYDTFAAPKRIVLFGGGHLLFSDLCDIGESDGGLLAVAELLGFPVPQSLIRLATDGCIAPALEPSVALPAVQHTVIAQLRRVFGLDPTDAAFDGLVEAYPGVVSDSRSAQ</sequence>